<proteinExistence type="predicted"/>
<organism evidence="2 3">
    <name type="scientific">Lentzea pudingi</name>
    <dbReference type="NCBI Taxonomy" id="1789439"/>
    <lineage>
        <taxon>Bacteria</taxon>
        <taxon>Bacillati</taxon>
        <taxon>Actinomycetota</taxon>
        <taxon>Actinomycetes</taxon>
        <taxon>Pseudonocardiales</taxon>
        <taxon>Pseudonocardiaceae</taxon>
        <taxon>Lentzea</taxon>
    </lineage>
</organism>
<dbReference type="EMBL" id="BMNC01000019">
    <property type="protein sequence ID" value="GGN23855.1"/>
    <property type="molecule type" value="Genomic_DNA"/>
</dbReference>
<reference evidence="3" key="1">
    <citation type="journal article" date="2019" name="Int. J. Syst. Evol. Microbiol.">
        <title>The Global Catalogue of Microorganisms (GCM) 10K type strain sequencing project: providing services to taxonomists for standard genome sequencing and annotation.</title>
        <authorList>
            <consortium name="The Broad Institute Genomics Platform"/>
            <consortium name="The Broad Institute Genome Sequencing Center for Infectious Disease"/>
            <person name="Wu L."/>
            <person name="Ma J."/>
        </authorList>
    </citation>
    <scope>NUCLEOTIDE SEQUENCE [LARGE SCALE GENOMIC DNA]</scope>
    <source>
        <strain evidence="3">CGMCC 4.7319</strain>
    </source>
</reference>
<sequence length="632" mass="65848">MSTHLAADPAAIGAAVLPARPEWLTLSATLACEVGVIADREDLLVTIAPGAGGGAPACFYPARALIEVDGDHLGVDPATVKPADIGDRTRYAATWGALTHECGHAKHTAWDPPPGTPPGVVAAAMLLEEPRMEAAQVRRRPDDRHWLRACVRDIVAADLHLFADPATAPQMTKADAARTAALLLARVDGGVLTPREVAPVAQVIETVLGAPMLRQLRAVWHKALRTADDDGQTMLTLGRQWCEILGTDPDTGHPDPGAAPDPAATPDPSGTPSPSPLTSAIEGVLTTVAARVAREKAPQDPAAVAAAAQARECAAAQAAAEAARSVFDLAPSGPASGRTETAGTRPPTAEERTAARVLARALNTAGVPDRVAVKTSSPIPPGRLRMRGALAADAQRAAGALPTAEPFTRVTRTPVPAPPLRLGLACDVSGSTRLYTKAIASTAWILAGAARHTVVPTQTATVIFGHHVRPIIHPGTAPAQVTLFEARDNWEDIPTALDALDGALGLARPGAARLLVVISDGKFREEPRADGQKRIDRLRASGCAVLWLTLGEHDTPLNGVSVQRLVVHDTDINRYSDGTASAHCVCGWRQHCRNSRTATAAGRDHETTTADPITATATAIGRAATAALRTAR</sequence>
<evidence type="ECO:0000313" key="2">
    <source>
        <dbReference type="EMBL" id="GGN23855.1"/>
    </source>
</evidence>
<protein>
    <recommendedName>
        <fullName evidence="4">VWA domain containing CoxE-like protein</fullName>
    </recommendedName>
</protein>
<dbReference type="Proteomes" id="UP000597656">
    <property type="component" value="Unassembled WGS sequence"/>
</dbReference>
<gene>
    <name evidence="2" type="ORF">GCM10011609_76960</name>
</gene>
<name>A0ABQ2IS93_9PSEU</name>
<dbReference type="SUPFAM" id="SSF53300">
    <property type="entry name" value="vWA-like"/>
    <property type="match status" value="1"/>
</dbReference>
<keyword evidence="3" id="KW-1185">Reference proteome</keyword>
<dbReference type="InterPro" id="IPR036465">
    <property type="entry name" value="vWFA_dom_sf"/>
</dbReference>
<dbReference type="RefSeq" id="WP_229694145.1">
    <property type="nucleotide sequence ID" value="NZ_BMNC01000019.1"/>
</dbReference>
<feature type="compositionally biased region" description="Pro residues" evidence="1">
    <location>
        <begin position="257"/>
        <end position="275"/>
    </location>
</feature>
<feature type="compositionally biased region" description="Low complexity" evidence="1">
    <location>
        <begin position="246"/>
        <end position="256"/>
    </location>
</feature>
<evidence type="ECO:0008006" key="4">
    <source>
        <dbReference type="Google" id="ProtNLM"/>
    </source>
</evidence>
<feature type="region of interest" description="Disordered" evidence="1">
    <location>
        <begin position="245"/>
        <end position="279"/>
    </location>
</feature>
<comment type="caution">
    <text evidence="2">The sequence shown here is derived from an EMBL/GenBank/DDBJ whole genome shotgun (WGS) entry which is preliminary data.</text>
</comment>
<feature type="region of interest" description="Disordered" evidence="1">
    <location>
        <begin position="330"/>
        <end position="350"/>
    </location>
</feature>
<evidence type="ECO:0000256" key="1">
    <source>
        <dbReference type="SAM" id="MobiDB-lite"/>
    </source>
</evidence>
<accession>A0ABQ2IS93</accession>
<evidence type="ECO:0000313" key="3">
    <source>
        <dbReference type="Proteomes" id="UP000597656"/>
    </source>
</evidence>